<evidence type="ECO:0000313" key="2">
    <source>
        <dbReference type="EMBL" id="ECI4938572.1"/>
    </source>
</evidence>
<comment type="caution">
    <text evidence="2">The sequence shown here is derived from an EMBL/GenBank/DDBJ whole genome shotgun (WGS) entry which is preliminary data.</text>
</comment>
<evidence type="ECO:0000256" key="1">
    <source>
        <dbReference type="SAM" id="Phobius"/>
    </source>
</evidence>
<dbReference type="AlphaFoldDB" id="A0A5Y3QAH3"/>
<feature type="transmembrane region" description="Helical" evidence="1">
    <location>
        <begin position="42"/>
        <end position="60"/>
    </location>
</feature>
<accession>A0A5Y3QAH3</accession>
<protein>
    <recommendedName>
        <fullName evidence="3">Phage abortive infection protein</fullName>
    </recommendedName>
</protein>
<evidence type="ECO:0008006" key="3">
    <source>
        <dbReference type="Google" id="ProtNLM"/>
    </source>
</evidence>
<name>A0A5Y3QAH3_SALER</name>
<dbReference type="Proteomes" id="UP000839688">
    <property type="component" value="Unassembled WGS sequence"/>
</dbReference>
<keyword evidence="1" id="KW-0812">Transmembrane</keyword>
<reference evidence="2" key="1">
    <citation type="submission" date="2018-07" db="EMBL/GenBank/DDBJ databases">
        <authorList>
            <person name="Ashton P.M."/>
            <person name="Dallman T."/>
            <person name="Nair S."/>
            <person name="De Pinna E."/>
            <person name="Peters T."/>
            <person name="Grant K."/>
        </authorList>
    </citation>
    <scope>NUCLEOTIDE SEQUENCE [LARGE SCALE GENOMIC DNA]</scope>
    <source>
        <strain evidence="2">475813</strain>
    </source>
</reference>
<gene>
    <name evidence="2" type="ORF">DSQ81_23700</name>
</gene>
<dbReference type="EMBL" id="AAIVIG010000066">
    <property type="protein sequence ID" value="ECI4938572.1"/>
    <property type="molecule type" value="Genomic_DNA"/>
</dbReference>
<keyword evidence="1" id="KW-0472">Membrane</keyword>
<proteinExistence type="predicted"/>
<sequence length="241" mass="27580">MRKVLLSSAGVIVAVCSLYYFNFGVNGHLSSKTDVWAQFGDYLGGVVNPILSFITIYLLINSIKLQREANSSLIDEVKRQESLEEYKKFEVRFFHLVECQDSNFERFCVQVGDVDGQTDGVVEEFTSGAAVTYLEDNIVILVKAKVKKEVITKWLSEVDANDCIFSVVRRFYLIVKLIDNCGVEREDYYETLVNLTDIKIISLVAMACTYYEWDIIKYIHDSKILERDGVKEFVSQISTHD</sequence>
<organism evidence="2">
    <name type="scientific">Salmonella enterica subsp. arizonae</name>
    <dbReference type="NCBI Taxonomy" id="59203"/>
    <lineage>
        <taxon>Bacteria</taxon>
        <taxon>Pseudomonadati</taxon>
        <taxon>Pseudomonadota</taxon>
        <taxon>Gammaproteobacteria</taxon>
        <taxon>Enterobacterales</taxon>
        <taxon>Enterobacteriaceae</taxon>
        <taxon>Salmonella</taxon>
    </lineage>
</organism>
<keyword evidence="1" id="KW-1133">Transmembrane helix</keyword>